<dbReference type="SUPFAM" id="SSF51735">
    <property type="entry name" value="NAD(P)-binding Rossmann-fold domains"/>
    <property type="match status" value="1"/>
</dbReference>
<comment type="caution">
    <text evidence="2">The sequence shown here is derived from an EMBL/GenBank/DDBJ whole genome shotgun (WGS) entry which is preliminary data.</text>
</comment>
<dbReference type="EMBL" id="JBHSPA010000023">
    <property type="protein sequence ID" value="MFC5825905.1"/>
    <property type="molecule type" value="Genomic_DNA"/>
</dbReference>
<proteinExistence type="predicted"/>
<dbReference type="PANTHER" id="PTHR43162:SF1">
    <property type="entry name" value="PRESTALK A DIFFERENTIATION PROTEIN A"/>
    <property type="match status" value="1"/>
</dbReference>
<dbReference type="InterPro" id="IPR051604">
    <property type="entry name" value="Ergot_Alk_Oxidoreductase"/>
</dbReference>
<protein>
    <submittedName>
        <fullName evidence="2">NAD(P)H-binding protein</fullName>
    </submittedName>
</protein>
<organism evidence="2 3">
    <name type="scientific">Nonomuraea insulae</name>
    <dbReference type="NCBI Taxonomy" id="1616787"/>
    <lineage>
        <taxon>Bacteria</taxon>
        <taxon>Bacillati</taxon>
        <taxon>Actinomycetota</taxon>
        <taxon>Actinomycetes</taxon>
        <taxon>Streptosporangiales</taxon>
        <taxon>Streptosporangiaceae</taxon>
        <taxon>Nonomuraea</taxon>
    </lineage>
</organism>
<dbReference type="Gene3D" id="3.40.50.720">
    <property type="entry name" value="NAD(P)-binding Rossmann-like Domain"/>
    <property type="match status" value="1"/>
</dbReference>
<sequence>MIVVTGSTGNVGQPLVRALVAAGEEVTGVSRGVSPQPAGVRHHQADLARPESLRPALRGAEALFLLTSADFMANGDLGEVLSVVREAGVRRVVLLSSQGVGTRRHPSDLEDAVKRSGLDWTMVRPGNFASNAFQWADSVRTERVVSAPFGDVALAAVDPADIAEVAAVALREPGHEGGVYTLTGPVPISPREQAAAIGDVLGEPVRFVELSRAEARSRMLTYMPELVVEATLGVLGSPSAEEQQVSPDVERVLGRPARPFAEWVERNVAAFK</sequence>
<evidence type="ECO:0000259" key="1">
    <source>
        <dbReference type="Pfam" id="PF13460"/>
    </source>
</evidence>
<dbReference type="Proteomes" id="UP001596058">
    <property type="component" value="Unassembled WGS sequence"/>
</dbReference>
<dbReference type="Pfam" id="PF13460">
    <property type="entry name" value="NAD_binding_10"/>
    <property type="match status" value="1"/>
</dbReference>
<keyword evidence="3" id="KW-1185">Reference proteome</keyword>
<evidence type="ECO:0000313" key="2">
    <source>
        <dbReference type="EMBL" id="MFC5825905.1"/>
    </source>
</evidence>
<dbReference type="PANTHER" id="PTHR43162">
    <property type="match status" value="1"/>
</dbReference>
<evidence type="ECO:0000313" key="3">
    <source>
        <dbReference type="Proteomes" id="UP001596058"/>
    </source>
</evidence>
<dbReference type="Gene3D" id="3.90.25.10">
    <property type="entry name" value="UDP-galactose 4-epimerase, domain 1"/>
    <property type="match status" value="1"/>
</dbReference>
<dbReference type="RefSeq" id="WP_379515418.1">
    <property type="nucleotide sequence ID" value="NZ_JBHSPA010000023.1"/>
</dbReference>
<feature type="domain" description="NAD(P)-binding" evidence="1">
    <location>
        <begin position="6"/>
        <end position="173"/>
    </location>
</feature>
<gene>
    <name evidence="2" type="ORF">ACFPZ3_18740</name>
</gene>
<dbReference type="InterPro" id="IPR016040">
    <property type="entry name" value="NAD(P)-bd_dom"/>
</dbReference>
<accession>A0ABW1CJJ0</accession>
<reference evidence="3" key="1">
    <citation type="journal article" date="2019" name="Int. J. Syst. Evol. Microbiol.">
        <title>The Global Catalogue of Microorganisms (GCM) 10K type strain sequencing project: providing services to taxonomists for standard genome sequencing and annotation.</title>
        <authorList>
            <consortium name="The Broad Institute Genomics Platform"/>
            <consortium name="The Broad Institute Genome Sequencing Center for Infectious Disease"/>
            <person name="Wu L."/>
            <person name="Ma J."/>
        </authorList>
    </citation>
    <scope>NUCLEOTIDE SEQUENCE [LARGE SCALE GENOMIC DNA]</scope>
    <source>
        <strain evidence="3">CCUG 53903</strain>
    </source>
</reference>
<name>A0ABW1CJJ0_9ACTN</name>
<dbReference type="InterPro" id="IPR036291">
    <property type="entry name" value="NAD(P)-bd_dom_sf"/>
</dbReference>